<dbReference type="InterPro" id="IPR008538">
    <property type="entry name" value="Uma2"/>
</dbReference>
<organism evidence="2">
    <name type="scientific">uncultured Thermomicrobiales bacterium</name>
    <dbReference type="NCBI Taxonomy" id="1645740"/>
    <lineage>
        <taxon>Bacteria</taxon>
        <taxon>Pseudomonadati</taxon>
        <taxon>Thermomicrobiota</taxon>
        <taxon>Thermomicrobia</taxon>
        <taxon>Thermomicrobiales</taxon>
        <taxon>environmental samples</taxon>
    </lineage>
</organism>
<dbReference type="PANTHER" id="PTHR34107">
    <property type="entry name" value="SLL0198 PROTEIN-RELATED"/>
    <property type="match status" value="1"/>
</dbReference>
<proteinExistence type="predicted"/>
<evidence type="ECO:0000259" key="1">
    <source>
        <dbReference type="Pfam" id="PF05685"/>
    </source>
</evidence>
<dbReference type="SUPFAM" id="SSF52980">
    <property type="entry name" value="Restriction endonuclease-like"/>
    <property type="match status" value="1"/>
</dbReference>
<dbReference type="EMBL" id="CADCWE010000087">
    <property type="protein sequence ID" value="CAA9536180.1"/>
    <property type="molecule type" value="Genomic_DNA"/>
</dbReference>
<dbReference type="CDD" id="cd06260">
    <property type="entry name" value="DUF820-like"/>
    <property type="match status" value="1"/>
</dbReference>
<gene>
    <name evidence="2" type="ORF">AVDCRST_MAG73-1478</name>
</gene>
<dbReference type="Pfam" id="PF05685">
    <property type="entry name" value="Uma2"/>
    <property type="match status" value="1"/>
</dbReference>
<sequence>MVASAAQRRNATIYTAPDGAFRLARDPDVVRAPDAAFVRWDRMPPKEERSGDLPVAPNLAVEVVSPGGTRREVAAKVALSLRLGVEMVWVADERSRTVTVHRRDREPGVLSAGDVLDGEDVLPGFRWPLSDIFR</sequence>
<dbReference type="InterPro" id="IPR012296">
    <property type="entry name" value="Nuclease_put_TT1808"/>
</dbReference>
<dbReference type="AlphaFoldDB" id="A0A6J4TYX4"/>
<dbReference type="Gene3D" id="3.90.1570.10">
    <property type="entry name" value="tt1808, chain A"/>
    <property type="match status" value="1"/>
</dbReference>
<reference evidence="2" key="1">
    <citation type="submission" date="2020-02" db="EMBL/GenBank/DDBJ databases">
        <authorList>
            <person name="Meier V. D."/>
        </authorList>
    </citation>
    <scope>NUCLEOTIDE SEQUENCE</scope>
    <source>
        <strain evidence="2">AVDCRST_MAG73</strain>
    </source>
</reference>
<protein>
    <recommendedName>
        <fullName evidence="1">Putative restriction endonuclease domain-containing protein</fullName>
    </recommendedName>
</protein>
<name>A0A6J4TYX4_9BACT</name>
<feature type="domain" description="Putative restriction endonuclease" evidence="1">
    <location>
        <begin position="13"/>
        <end position="129"/>
    </location>
</feature>
<accession>A0A6J4TYX4</accession>
<dbReference type="PANTHER" id="PTHR34107:SF1">
    <property type="entry name" value="SLL0198 PROTEIN"/>
    <property type="match status" value="1"/>
</dbReference>
<evidence type="ECO:0000313" key="2">
    <source>
        <dbReference type="EMBL" id="CAA9536180.1"/>
    </source>
</evidence>
<dbReference type="InterPro" id="IPR011335">
    <property type="entry name" value="Restrct_endonuc-II-like"/>
</dbReference>